<dbReference type="Gramene" id="PGSC0003DMT400050866">
    <property type="protein sequence ID" value="PGSC0003DMT400050866"/>
    <property type="gene ID" value="PGSC0003DMG400019760"/>
</dbReference>
<protein>
    <submittedName>
        <fullName evidence="1">Indigoidine synthase A family protein</fullName>
    </submittedName>
</protein>
<dbReference type="ExpressionAtlas" id="M1BR05">
    <property type="expression patterns" value="baseline"/>
</dbReference>
<accession>M1BR05</accession>
<gene>
    <name evidence="1" type="primary">LOC102578459</name>
</gene>
<dbReference type="OrthoDB" id="198885at2759"/>
<sequence length="77" mass="8587">MPVSVLKLLFRLPSFKNVVTTGCNSLIFALLRINSAKHFKLVESEGSSGFDIGSRKSVTYGSMQPNRKLMQHLSFII</sequence>
<dbReference type="EnsemblPlants" id="PGSC0003DMT400050866">
    <property type="protein sequence ID" value="PGSC0003DMT400050866"/>
    <property type="gene ID" value="PGSC0003DMG400019760"/>
</dbReference>
<proteinExistence type="predicted"/>
<reference evidence="1" key="2">
    <citation type="submission" date="2015-06" db="UniProtKB">
        <authorList>
            <consortium name="EnsemblPlants"/>
        </authorList>
    </citation>
    <scope>IDENTIFICATION</scope>
    <source>
        <strain evidence="1">DM1-3 516 R44</strain>
    </source>
</reference>
<keyword evidence="2" id="KW-1185">Reference proteome</keyword>
<reference evidence="2" key="1">
    <citation type="journal article" date="2011" name="Nature">
        <title>Genome sequence and analysis of the tuber crop potato.</title>
        <authorList>
            <consortium name="The Potato Genome Sequencing Consortium"/>
        </authorList>
    </citation>
    <scope>NUCLEOTIDE SEQUENCE [LARGE SCALE GENOMIC DNA]</scope>
    <source>
        <strain evidence="2">cv. DM1-3 516 R44</strain>
    </source>
</reference>
<organism evidence="1 2">
    <name type="scientific">Solanum tuberosum</name>
    <name type="common">Potato</name>
    <dbReference type="NCBI Taxonomy" id="4113"/>
    <lineage>
        <taxon>Eukaryota</taxon>
        <taxon>Viridiplantae</taxon>
        <taxon>Streptophyta</taxon>
        <taxon>Embryophyta</taxon>
        <taxon>Tracheophyta</taxon>
        <taxon>Spermatophyta</taxon>
        <taxon>Magnoliopsida</taxon>
        <taxon>eudicotyledons</taxon>
        <taxon>Gunneridae</taxon>
        <taxon>Pentapetalae</taxon>
        <taxon>asterids</taxon>
        <taxon>lamiids</taxon>
        <taxon>Solanales</taxon>
        <taxon>Solanaceae</taxon>
        <taxon>Solanoideae</taxon>
        <taxon>Solaneae</taxon>
        <taxon>Solanum</taxon>
    </lineage>
</organism>
<name>M1BR05_SOLTU</name>
<dbReference type="Proteomes" id="UP000011115">
    <property type="component" value="Unassembled WGS sequence"/>
</dbReference>
<evidence type="ECO:0000313" key="2">
    <source>
        <dbReference type="Proteomes" id="UP000011115"/>
    </source>
</evidence>
<dbReference type="HOGENOM" id="CLU_2642851_0_0_1"/>
<dbReference type="AlphaFoldDB" id="M1BR05"/>
<evidence type="ECO:0000313" key="1">
    <source>
        <dbReference type="EnsemblPlants" id="PGSC0003DMT400050866"/>
    </source>
</evidence>